<gene>
    <name evidence="1" type="ORF">POCTA_138.1.T1070093</name>
</gene>
<evidence type="ECO:0000313" key="1">
    <source>
        <dbReference type="EMBL" id="CAD8194673.1"/>
    </source>
</evidence>
<name>A0A8S1WXT0_PAROT</name>
<comment type="caution">
    <text evidence="1">The sequence shown here is derived from an EMBL/GenBank/DDBJ whole genome shotgun (WGS) entry which is preliminary data.</text>
</comment>
<reference evidence="1" key="1">
    <citation type="submission" date="2021-01" db="EMBL/GenBank/DDBJ databases">
        <authorList>
            <consortium name="Genoscope - CEA"/>
            <person name="William W."/>
        </authorList>
    </citation>
    <scope>NUCLEOTIDE SEQUENCE</scope>
</reference>
<keyword evidence="2" id="KW-1185">Reference proteome</keyword>
<dbReference type="Proteomes" id="UP000683925">
    <property type="component" value="Unassembled WGS sequence"/>
</dbReference>
<proteinExistence type="predicted"/>
<organism evidence="1 2">
    <name type="scientific">Paramecium octaurelia</name>
    <dbReference type="NCBI Taxonomy" id="43137"/>
    <lineage>
        <taxon>Eukaryota</taxon>
        <taxon>Sar</taxon>
        <taxon>Alveolata</taxon>
        <taxon>Ciliophora</taxon>
        <taxon>Intramacronucleata</taxon>
        <taxon>Oligohymenophorea</taxon>
        <taxon>Peniculida</taxon>
        <taxon>Parameciidae</taxon>
        <taxon>Paramecium</taxon>
    </lineage>
</organism>
<protein>
    <submittedName>
        <fullName evidence="1">Uncharacterized protein</fullName>
    </submittedName>
</protein>
<dbReference type="OrthoDB" id="10492851at2759"/>
<evidence type="ECO:0000313" key="2">
    <source>
        <dbReference type="Proteomes" id="UP000683925"/>
    </source>
</evidence>
<dbReference type="EMBL" id="CAJJDP010000107">
    <property type="protein sequence ID" value="CAD8194673.1"/>
    <property type="molecule type" value="Genomic_DNA"/>
</dbReference>
<dbReference type="AlphaFoldDB" id="A0A8S1WXT0"/>
<sequence>MAYKLSVKCNSGHNYSLHDQKNQSNLNIRLEESLAIVSYVEISANFNSKIQIYQHKRIYNLVNRRESKESQVLEMKLKLTFLANRVKMRVRMEDELDKIIGQFHYPLNTNKDPQKMIAPIKKAVLKQREKAVNVVNVENLIHFKQRVKKYQSLQNRERSSSFKLKADFQIQSKKVVQKTIMFSPKSSRSFQVKQINEMRRTKDVNTLVSNRISTRDLDQHQKYNNSKVSIINSCRQLDSQKILQGKSQLQNIHKAVLPFSNLKWKSQ</sequence>
<accession>A0A8S1WXT0</accession>